<evidence type="ECO:0000313" key="2">
    <source>
        <dbReference type="EMBL" id="PAU82447.1"/>
    </source>
</evidence>
<evidence type="ECO:0000313" key="3">
    <source>
        <dbReference type="Proteomes" id="UP000218896"/>
    </source>
</evidence>
<evidence type="ECO:0000259" key="1">
    <source>
        <dbReference type="PROSITE" id="PS50943"/>
    </source>
</evidence>
<dbReference type="PROSITE" id="PS50943">
    <property type="entry name" value="HTH_CROC1"/>
    <property type="match status" value="1"/>
</dbReference>
<dbReference type="Pfam" id="PF13560">
    <property type="entry name" value="HTH_31"/>
    <property type="match status" value="1"/>
</dbReference>
<dbReference type="InterPro" id="IPR001387">
    <property type="entry name" value="Cro/C1-type_HTH"/>
</dbReference>
<name>A0A2A2FCN3_9GAMM</name>
<organism evidence="2 3">
    <name type="scientific">Halovibrio salipaludis</name>
    <dbReference type="NCBI Taxonomy" id="2032626"/>
    <lineage>
        <taxon>Bacteria</taxon>
        <taxon>Pseudomonadati</taxon>
        <taxon>Pseudomonadota</taxon>
        <taxon>Gammaproteobacteria</taxon>
        <taxon>Oceanospirillales</taxon>
        <taxon>Halomonadaceae</taxon>
        <taxon>Halovibrio</taxon>
    </lineage>
</organism>
<dbReference type="OrthoDB" id="129597at2"/>
<dbReference type="SUPFAM" id="SSF47413">
    <property type="entry name" value="lambda repressor-like DNA-binding domains"/>
    <property type="match status" value="1"/>
</dbReference>
<dbReference type="CDD" id="cd00093">
    <property type="entry name" value="HTH_XRE"/>
    <property type="match status" value="1"/>
</dbReference>
<dbReference type="GO" id="GO:0003677">
    <property type="term" value="F:DNA binding"/>
    <property type="evidence" value="ECO:0007669"/>
    <property type="project" value="InterPro"/>
</dbReference>
<dbReference type="Gene3D" id="1.10.260.40">
    <property type="entry name" value="lambda repressor-like DNA-binding domains"/>
    <property type="match status" value="1"/>
</dbReference>
<protein>
    <submittedName>
        <fullName evidence="2">Transcriptional regulator</fullName>
    </submittedName>
</protein>
<dbReference type="AlphaFoldDB" id="A0A2A2FCN3"/>
<dbReference type="Proteomes" id="UP000218896">
    <property type="component" value="Unassembled WGS sequence"/>
</dbReference>
<dbReference type="SMART" id="SM00530">
    <property type="entry name" value="HTH_XRE"/>
    <property type="match status" value="1"/>
</dbReference>
<gene>
    <name evidence="2" type="ORF">CK501_04725</name>
</gene>
<accession>A0A2A2FCN3</accession>
<sequence>MSVQVIEKNGVPEYAVIPYKEYQRLVEQAQEAQDLTDAEAAVRAIEAGEETIPEDVVERLLSGEEHPIKVWREYRGLTQEALGERAGVGKSYISQLEARSKDGSTRVIKALANALAVDIDDLLEE</sequence>
<keyword evidence="3" id="KW-1185">Reference proteome</keyword>
<comment type="caution">
    <text evidence="2">The sequence shown here is derived from an EMBL/GenBank/DDBJ whole genome shotgun (WGS) entry which is preliminary data.</text>
</comment>
<feature type="domain" description="HTH cro/C1-type" evidence="1">
    <location>
        <begin position="68"/>
        <end position="122"/>
    </location>
</feature>
<reference evidence="2 3" key="1">
    <citation type="submission" date="2017-08" db="EMBL/GenBank/DDBJ databases">
        <title>Halovibrio sewagensis sp. nov., isolated from wastewater of high salinity.</title>
        <authorList>
            <person name="Dong X."/>
            <person name="Zhang G."/>
        </authorList>
    </citation>
    <scope>NUCLEOTIDE SEQUENCE [LARGE SCALE GENOMIC DNA]</scope>
    <source>
        <strain evidence="2 3">YL5-2</strain>
    </source>
</reference>
<dbReference type="RefSeq" id="WP_095616541.1">
    <property type="nucleotide sequence ID" value="NZ_NSKD01000001.1"/>
</dbReference>
<dbReference type="InterPro" id="IPR010982">
    <property type="entry name" value="Lambda_DNA-bd_dom_sf"/>
</dbReference>
<proteinExistence type="predicted"/>
<dbReference type="EMBL" id="NSKD01000001">
    <property type="protein sequence ID" value="PAU82447.1"/>
    <property type="molecule type" value="Genomic_DNA"/>
</dbReference>